<feature type="compositionally biased region" description="Pro residues" evidence="1">
    <location>
        <begin position="35"/>
        <end position="44"/>
    </location>
</feature>
<name>A0A1H4NVS5_9ACTN</name>
<feature type="compositionally biased region" description="Gly residues" evidence="1">
    <location>
        <begin position="1"/>
        <end position="15"/>
    </location>
</feature>
<feature type="transmembrane region" description="Helical" evidence="2">
    <location>
        <begin position="100"/>
        <end position="121"/>
    </location>
</feature>
<dbReference type="Proteomes" id="UP000182375">
    <property type="component" value="Unassembled WGS sequence"/>
</dbReference>
<evidence type="ECO:0000256" key="1">
    <source>
        <dbReference type="SAM" id="MobiDB-lite"/>
    </source>
</evidence>
<keyword evidence="2" id="KW-0812">Transmembrane</keyword>
<feature type="region of interest" description="Disordered" evidence="1">
    <location>
        <begin position="1"/>
        <end position="44"/>
    </location>
</feature>
<proteinExistence type="predicted"/>
<organism evidence="3 4">
    <name type="scientific">Streptomyces misionensis</name>
    <dbReference type="NCBI Taxonomy" id="67331"/>
    <lineage>
        <taxon>Bacteria</taxon>
        <taxon>Bacillati</taxon>
        <taxon>Actinomycetota</taxon>
        <taxon>Actinomycetes</taxon>
        <taxon>Kitasatosporales</taxon>
        <taxon>Streptomycetaceae</taxon>
        <taxon>Streptomyces</taxon>
    </lineage>
</organism>
<gene>
    <name evidence="3" type="ORF">SAMN04490357_0899</name>
</gene>
<reference evidence="3 4" key="1">
    <citation type="submission" date="2016-10" db="EMBL/GenBank/DDBJ databases">
        <authorList>
            <person name="de Groot N.N."/>
        </authorList>
    </citation>
    <scope>NUCLEOTIDE SEQUENCE [LARGE SCALE GENOMIC DNA]</scope>
    <source>
        <strain evidence="3 4">DSM 40306</strain>
    </source>
</reference>
<evidence type="ECO:0000256" key="2">
    <source>
        <dbReference type="SAM" id="Phobius"/>
    </source>
</evidence>
<feature type="transmembrane region" description="Helical" evidence="2">
    <location>
        <begin position="133"/>
        <end position="152"/>
    </location>
</feature>
<sequence length="540" mass="56277">MSGDFGGPGGPGDTGRAGDPALPWPWGPGQGHSVPPMPTAPPPAPPDAWRAVAVALLNLTGLGLGYALLRRRLLTAACWVATGILLLVALPADADGVPGAVLAGYLLVLVLAAAHGAHLGYRTHLARPGRTPLAALLGLVLLAVPAGGTLWYRSAHDEAVQQALVDRLARADRLVAADRTKPYNGARSDYDEALSVYRDIAVGHSGSRAAHKLPDSLHAYYATVAAPYADQEYCDAIAPLTYLRTVPDRLPKSVLGSLAGWPDDRLATSLYECGTQQIAVGDTTNWVAHFGDLMKTFPRSPQAARVASAVDAEVSSEEKAIGSQACAAVEKLNRLNTGIGELSATAGDADGGLARAAARAKRSGDDGAYSCGIEEYGNGDFLSAQKTMADFVAGHPHHKNRERARKIEIAAEVAQTIPAAGKKLPTTASGGSISVTVKNDSPDDVTVLYTGPVTGSFTLKGCGSCSSYSMYETLLSTFKPCGGGRDYPQRTIQLPPGTTYFVHKPDSGKVTTAGSDTAKLRPGYIYTECAYTTRGVGSGT</sequence>
<feature type="transmembrane region" description="Helical" evidence="2">
    <location>
        <begin position="48"/>
        <end position="69"/>
    </location>
</feature>
<keyword evidence="2" id="KW-0472">Membrane</keyword>
<dbReference type="EMBL" id="FNTD01000004">
    <property type="protein sequence ID" value="SEB98772.1"/>
    <property type="molecule type" value="Genomic_DNA"/>
</dbReference>
<dbReference type="AlphaFoldDB" id="A0A1H4NVS5"/>
<keyword evidence="2" id="KW-1133">Transmembrane helix</keyword>
<protein>
    <submittedName>
        <fullName evidence="3">Uncharacterized protein</fullName>
    </submittedName>
</protein>
<evidence type="ECO:0000313" key="4">
    <source>
        <dbReference type="Proteomes" id="UP000182375"/>
    </source>
</evidence>
<feature type="transmembrane region" description="Helical" evidence="2">
    <location>
        <begin position="76"/>
        <end position="94"/>
    </location>
</feature>
<accession>A0A1H4NVS5</accession>
<evidence type="ECO:0000313" key="3">
    <source>
        <dbReference type="EMBL" id="SEB98772.1"/>
    </source>
</evidence>